<feature type="transmembrane region" description="Helical" evidence="1">
    <location>
        <begin position="117"/>
        <end position="140"/>
    </location>
</feature>
<accession>I5AU69</accession>
<sequence>MSICQFVLIFMTGSFIGWIWECCYYAMKFKRWINSGFMFGPVCPIYGIGVATTTALFCGDGRLRPTTTMGLVYLFIFCVIGSAVLEWITSIALEYWFHAVWWDYSDMPLNVDGRICLPASLAFGVAGLFVVKIGGPGLLDWCRGITVNRTELGALICVSVFIADLTLTVTSMSSLLEKISKWKDSFDRKMEQNIMIVKDGPAAVAKAVVKTASGTVVRTMEFPSELYSRLTSGERKHLESIQEIWLPGRKDHNFVFDGTDRKEELRKLSEKKNTEKS</sequence>
<protein>
    <submittedName>
        <fullName evidence="2">Putative membrane protein</fullName>
    </submittedName>
</protein>
<dbReference type="eggNOG" id="COG4905">
    <property type="taxonomic scope" value="Bacteria"/>
</dbReference>
<keyword evidence="3" id="KW-1185">Reference proteome</keyword>
<proteinExistence type="predicted"/>
<feature type="transmembrane region" description="Helical" evidence="1">
    <location>
        <begin position="7"/>
        <end position="27"/>
    </location>
</feature>
<evidence type="ECO:0000313" key="2">
    <source>
        <dbReference type="EMBL" id="EIM57342.1"/>
    </source>
</evidence>
<reference evidence="2 3" key="1">
    <citation type="submission" date="2010-08" db="EMBL/GenBank/DDBJ databases">
        <authorList>
            <consortium name="US DOE Joint Genome Institute (JGI-PGF)"/>
            <person name="Lucas S."/>
            <person name="Copeland A."/>
            <person name="Lapidus A."/>
            <person name="Cheng J.-F."/>
            <person name="Bruce D."/>
            <person name="Goodwin L."/>
            <person name="Pitluck S."/>
            <person name="Land M.L."/>
            <person name="Hauser L."/>
            <person name="Chang Y.-J."/>
            <person name="Anderson I.J."/>
            <person name="Johnson E."/>
            <person name="Mulhopadhyay B."/>
            <person name="Kyrpides N."/>
            <person name="Woyke T.J."/>
        </authorList>
    </citation>
    <scope>NUCLEOTIDE SEQUENCE [LARGE SCALE GENOMIC DNA]</scope>
    <source>
        <strain evidence="2 3">6</strain>
    </source>
</reference>
<dbReference type="AlphaFoldDB" id="I5AU69"/>
<gene>
    <name evidence="2" type="ORF">EubceDRAFT1_1553</name>
</gene>
<evidence type="ECO:0000313" key="3">
    <source>
        <dbReference type="Proteomes" id="UP000005753"/>
    </source>
</evidence>
<name>I5AU69_EUBC6</name>
<dbReference type="InterPro" id="IPR010540">
    <property type="entry name" value="CmpB_TMEM229"/>
</dbReference>
<dbReference type="EMBL" id="CM001487">
    <property type="protein sequence ID" value="EIM57342.1"/>
    <property type="molecule type" value="Genomic_DNA"/>
</dbReference>
<feature type="transmembrane region" description="Helical" evidence="1">
    <location>
        <begin position="71"/>
        <end position="97"/>
    </location>
</feature>
<keyword evidence="1" id="KW-0472">Membrane</keyword>
<dbReference type="Pfam" id="PF06541">
    <property type="entry name" value="ABC_trans_CmpB"/>
    <property type="match status" value="1"/>
</dbReference>
<evidence type="ECO:0000256" key="1">
    <source>
        <dbReference type="SAM" id="Phobius"/>
    </source>
</evidence>
<organism evidence="2 3">
    <name type="scientific">Eubacterium cellulosolvens (strain ATCC 43171 / JCM 9499 / 6)</name>
    <name type="common">Cillobacterium cellulosolvens</name>
    <dbReference type="NCBI Taxonomy" id="633697"/>
    <lineage>
        <taxon>Bacteria</taxon>
        <taxon>Bacillati</taxon>
        <taxon>Bacillota</taxon>
        <taxon>Clostridia</taxon>
        <taxon>Eubacteriales</taxon>
        <taxon>Eubacteriaceae</taxon>
        <taxon>Eubacterium</taxon>
    </lineage>
</organism>
<dbReference type="Proteomes" id="UP000005753">
    <property type="component" value="Chromosome"/>
</dbReference>
<reference evidence="2 3" key="2">
    <citation type="submission" date="2012-02" db="EMBL/GenBank/DDBJ databases">
        <title>Improved High-Quality Draft sequence of Eubacterium cellulosolvens 6.</title>
        <authorList>
            <consortium name="US DOE Joint Genome Institute"/>
            <person name="Lucas S."/>
            <person name="Han J."/>
            <person name="Lapidus A."/>
            <person name="Cheng J.-F."/>
            <person name="Goodwin L."/>
            <person name="Pitluck S."/>
            <person name="Peters L."/>
            <person name="Mikhailova N."/>
            <person name="Gu W."/>
            <person name="Detter J.C."/>
            <person name="Han C."/>
            <person name="Tapia R."/>
            <person name="Land M."/>
            <person name="Hauser L."/>
            <person name="Kyrpides N."/>
            <person name="Ivanova N."/>
            <person name="Pagani I."/>
            <person name="Johnson E."/>
            <person name="Mukhopadhyay B."/>
            <person name="Anderson I."/>
            <person name="Woyke T."/>
        </authorList>
    </citation>
    <scope>NUCLEOTIDE SEQUENCE [LARGE SCALE GENOMIC DNA]</scope>
    <source>
        <strain evidence="2 3">6</strain>
    </source>
</reference>
<dbReference type="STRING" id="633697.EubceDRAFT1_1553"/>
<feature type="transmembrane region" description="Helical" evidence="1">
    <location>
        <begin position="152"/>
        <end position="176"/>
    </location>
</feature>
<feature type="transmembrane region" description="Helical" evidence="1">
    <location>
        <begin position="39"/>
        <end position="59"/>
    </location>
</feature>
<keyword evidence="1" id="KW-1133">Transmembrane helix</keyword>
<keyword evidence="1" id="KW-0812">Transmembrane</keyword>
<dbReference type="HOGENOM" id="CLU_055257_2_0_9"/>